<evidence type="ECO:0000313" key="4">
    <source>
        <dbReference type="EMBL" id="THD68118.1"/>
    </source>
</evidence>
<feature type="domain" description="Conserved virulence factor B first S1" evidence="2">
    <location>
        <begin position="4"/>
        <end position="63"/>
    </location>
</feature>
<keyword evidence="5" id="KW-1185">Reference proteome</keyword>
<dbReference type="Proteomes" id="UP000305939">
    <property type="component" value="Unassembled WGS sequence"/>
</dbReference>
<evidence type="ECO:0000259" key="2">
    <source>
        <dbReference type="Pfam" id="PF13509"/>
    </source>
</evidence>
<dbReference type="InterPro" id="IPR036388">
    <property type="entry name" value="WH-like_DNA-bd_sf"/>
</dbReference>
<accession>A0A4S3M1P5</accession>
<comment type="similarity">
    <text evidence="1">Belongs to the CvfB family.</text>
</comment>
<dbReference type="PIRSF" id="PIRSF012524">
    <property type="entry name" value="YitL_S1"/>
    <property type="match status" value="1"/>
</dbReference>
<proteinExistence type="inferred from homology"/>
<dbReference type="InterPro" id="IPR014464">
    <property type="entry name" value="CvfB_fam"/>
</dbReference>
<evidence type="ECO:0000259" key="3">
    <source>
        <dbReference type="Pfam" id="PF17783"/>
    </source>
</evidence>
<dbReference type="AlphaFoldDB" id="A0A4S3M1P5"/>
<dbReference type="Gene3D" id="2.40.50.140">
    <property type="entry name" value="Nucleic acid-binding proteins"/>
    <property type="match status" value="2"/>
</dbReference>
<gene>
    <name evidence="4" type="ORF">E7Z59_08955</name>
</gene>
<evidence type="ECO:0000313" key="5">
    <source>
        <dbReference type="Proteomes" id="UP000305939"/>
    </source>
</evidence>
<organism evidence="4 5">
    <name type="scientific">Robertkochia marina</name>
    <dbReference type="NCBI Taxonomy" id="1227945"/>
    <lineage>
        <taxon>Bacteria</taxon>
        <taxon>Pseudomonadati</taxon>
        <taxon>Bacteroidota</taxon>
        <taxon>Flavobacteriia</taxon>
        <taxon>Flavobacteriales</taxon>
        <taxon>Flavobacteriaceae</taxon>
        <taxon>Robertkochia</taxon>
    </lineage>
</organism>
<dbReference type="InterPro" id="IPR039566">
    <property type="entry name" value="CvfB_S1_st"/>
</dbReference>
<dbReference type="PANTHER" id="PTHR37296:SF1">
    <property type="entry name" value="CONSERVED VIRULENCE FACTOR B"/>
    <property type="match status" value="1"/>
</dbReference>
<reference evidence="4 5" key="1">
    <citation type="submission" date="2019-04" db="EMBL/GenBank/DDBJ databases">
        <title>Draft genome sequence of Robertkochia marina CC-AMO-30D.</title>
        <authorList>
            <person name="Hameed A."/>
            <person name="Lin S.-Y."/>
            <person name="Shahina M."/>
            <person name="Lai W.-A."/>
            <person name="Young C.-C."/>
        </authorList>
    </citation>
    <scope>NUCLEOTIDE SEQUENCE [LARGE SCALE GENOMIC DNA]</scope>
    <source>
        <strain evidence="4 5">CC-AMO-30D</strain>
    </source>
</reference>
<dbReference type="RefSeq" id="WP_136336322.1">
    <property type="nucleotide sequence ID" value="NZ_QXMP01000021.1"/>
</dbReference>
<comment type="caution">
    <text evidence="4">The sequence shown here is derived from an EMBL/GenBank/DDBJ whole genome shotgun (WGS) entry which is preliminary data.</text>
</comment>
<dbReference type="PANTHER" id="PTHR37296">
    <property type="entry name" value="CONSERVED VIRULENCE FACTOR B"/>
    <property type="match status" value="1"/>
</dbReference>
<dbReference type="OrthoDB" id="9801597at2"/>
<evidence type="ECO:0000256" key="1">
    <source>
        <dbReference type="PIRNR" id="PIRNR012524"/>
    </source>
</evidence>
<feature type="domain" description="Conserved virulence factor B-like winged helix" evidence="3">
    <location>
        <begin position="218"/>
        <end position="274"/>
    </location>
</feature>
<dbReference type="InterPro" id="IPR040764">
    <property type="entry name" value="CvfB_WH"/>
</dbReference>
<sequence>MIKIGVFNTLNILRHTSVGLFLGDDDGNEILLPNKYVPENYHIGDTINVFCYLDHEERPVAVTLTPKITLNSFALLKVADVTDLGAFMDWGMEKHLFVPFKEQARKMELGKWYLVYMYEDEKTGRLVGSSKTDRFLSNENVDLNRFDAVDLIVYRYTDLGVEVIVNGKYKGLVYKDEIYKKLHLGERLTGVVKKVRDDNKIDISLEQLGFKNLEPSAEKILSVLEENSGFLGLHDKSDPERIKEVLGMSKKSFKKAIGVLYKKKNIRIEDDGIYRI</sequence>
<dbReference type="Gene3D" id="1.10.10.10">
    <property type="entry name" value="Winged helix-like DNA-binding domain superfamily/Winged helix DNA-binding domain"/>
    <property type="match status" value="1"/>
</dbReference>
<protein>
    <submittedName>
        <fullName evidence="4">GntR family transcriptional regulator</fullName>
    </submittedName>
</protein>
<dbReference type="EMBL" id="SSMC01000002">
    <property type="protein sequence ID" value="THD68118.1"/>
    <property type="molecule type" value="Genomic_DNA"/>
</dbReference>
<dbReference type="InterPro" id="IPR012340">
    <property type="entry name" value="NA-bd_OB-fold"/>
</dbReference>
<dbReference type="Pfam" id="PF17783">
    <property type="entry name" value="WHD_CvfB"/>
    <property type="match status" value="1"/>
</dbReference>
<dbReference type="Pfam" id="PF13509">
    <property type="entry name" value="S1_2"/>
    <property type="match status" value="1"/>
</dbReference>
<name>A0A4S3M1P5_9FLAO</name>